<dbReference type="InterPro" id="IPR004360">
    <property type="entry name" value="Glyas_Fos-R_dOase_dom"/>
</dbReference>
<dbReference type="EMBL" id="KQ420415">
    <property type="protein sequence ID" value="KOF80374.1"/>
    <property type="molecule type" value="Genomic_DNA"/>
</dbReference>
<evidence type="ECO:0000313" key="14">
    <source>
        <dbReference type="EMBL" id="KOF80374.1"/>
    </source>
</evidence>
<dbReference type="KEGG" id="obi:106874764"/>
<feature type="binding site" evidence="12">
    <location>
        <position position="27"/>
    </location>
    <ligand>
        <name>Zn(2+)</name>
        <dbReference type="ChEBI" id="CHEBI:29105"/>
        <note>ligand shared between dimeric partners</note>
    </ligand>
</feature>
<comment type="cofactor">
    <cofactor evidence="12">
        <name>Zn(2+)</name>
        <dbReference type="ChEBI" id="CHEBI:29105"/>
    </cofactor>
    <text evidence="12">Binds 1 zinc ion per subunit. In the homodimer, two zinc ions are bound between subunits.</text>
</comment>
<dbReference type="EC" id="4.4.1.5" evidence="3"/>
<evidence type="ECO:0000256" key="8">
    <source>
        <dbReference type="ARBA" id="ARBA00030892"/>
    </source>
</evidence>
<evidence type="ECO:0000256" key="2">
    <source>
        <dbReference type="ARBA" id="ARBA00010363"/>
    </source>
</evidence>
<dbReference type="InterPro" id="IPR018146">
    <property type="entry name" value="Glyoxalase_1_CS"/>
</dbReference>
<dbReference type="AlphaFoldDB" id="A0A0L8GU71"/>
<evidence type="ECO:0000256" key="6">
    <source>
        <dbReference type="ARBA" id="ARBA00023239"/>
    </source>
</evidence>
<dbReference type="GO" id="GO:0004462">
    <property type="term" value="F:lactoylglutathione lyase activity"/>
    <property type="evidence" value="ECO:0007669"/>
    <property type="project" value="UniProtKB-EC"/>
</dbReference>
<keyword evidence="5 12" id="KW-0862">Zinc</keyword>
<dbReference type="PROSITE" id="PS51819">
    <property type="entry name" value="VOC"/>
    <property type="match status" value="1"/>
</dbReference>
<evidence type="ECO:0000256" key="4">
    <source>
        <dbReference type="ARBA" id="ARBA00022723"/>
    </source>
</evidence>
<evidence type="ECO:0000256" key="9">
    <source>
        <dbReference type="ARBA" id="ARBA00032460"/>
    </source>
</evidence>
<evidence type="ECO:0000259" key="13">
    <source>
        <dbReference type="PROSITE" id="PS51819"/>
    </source>
</evidence>
<evidence type="ECO:0000256" key="10">
    <source>
        <dbReference type="ARBA" id="ARBA00033298"/>
    </source>
</evidence>
<dbReference type="UniPathway" id="UPA00619">
    <property type="reaction ID" value="UER00675"/>
</dbReference>
<dbReference type="InterPro" id="IPR037523">
    <property type="entry name" value="VOC_core"/>
</dbReference>
<evidence type="ECO:0000256" key="12">
    <source>
        <dbReference type="PIRSR" id="PIRSR604361-3"/>
    </source>
</evidence>
<comment type="pathway">
    <text evidence="1">Secondary metabolite metabolism; methylglyoxal degradation; (R)-lactate from methylglyoxal: step 1/2.</text>
</comment>
<dbReference type="InterPro" id="IPR029068">
    <property type="entry name" value="Glyas_Bleomycin-R_OHBP_Dase"/>
</dbReference>
<keyword evidence="6" id="KW-0456">Lyase</keyword>
<evidence type="ECO:0000256" key="7">
    <source>
        <dbReference type="ARBA" id="ARBA00030291"/>
    </source>
</evidence>
<sequence>MAALSNEEMLAALHQPDPATKDFFYQQTMYRVKDPKASLTFYSKVLGMRLLHRFDYPPLKFSLFFMGYANEDEIPKDEAERFKWCMTSKTAIELTHNWGSETDDSVQYHNGNSSPQGFGHIGVCVPDVEAACKRFEELGVPFKLKLNAGKIKGIAFIMDPDGYWVEIFSGASVSANINKES</sequence>
<reference evidence="14" key="1">
    <citation type="submission" date="2015-07" db="EMBL/GenBank/DDBJ databases">
        <title>MeaNS - Measles Nucleotide Surveillance Program.</title>
        <authorList>
            <person name="Tran T."/>
            <person name="Druce J."/>
        </authorList>
    </citation>
    <scope>NUCLEOTIDE SEQUENCE</scope>
    <source>
        <strain evidence="14">UCB-OBI-ISO-001</strain>
        <tissue evidence="14">Gonad</tissue>
    </source>
</reference>
<dbReference type="OMA" id="WVEIIQP"/>
<dbReference type="Gene3D" id="3.10.180.10">
    <property type="entry name" value="2,3-Dihydroxybiphenyl 1,2-Dioxygenase, domain 1"/>
    <property type="match status" value="1"/>
</dbReference>
<protein>
    <recommendedName>
        <fullName evidence="3">lactoylglutathione lyase</fullName>
        <ecNumber evidence="3">4.4.1.5</ecNumber>
    </recommendedName>
    <alternativeName>
        <fullName evidence="8">Aldoketomutase</fullName>
    </alternativeName>
    <alternativeName>
        <fullName evidence="7">Ketone-aldehyde mutase</fullName>
    </alternativeName>
    <alternativeName>
        <fullName evidence="9">Methylglyoxalase</fullName>
    </alternativeName>
    <alternativeName>
        <fullName evidence="10">S-D-lactoylglutathione methylglyoxal lyase</fullName>
    </alternativeName>
</protein>
<feature type="binding site" evidence="12">
    <location>
        <position position="93"/>
    </location>
    <ligand>
        <name>Zn(2+)</name>
        <dbReference type="ChEBI" id="CHEBI:29105"/>
        <note>ligand shared between dimeric partners</note>
    </ligand>
</feature>
<feature type="binding site" evidence="12">
    <location>
        <position position="120"/>
    </location>
    <ligand>
        <name>Zn(2+)</name>
        <dbReference type="ChEBI" id="CHEBI:29105"/>
        <note>ligand shared between dimeric partners</note>
    </ligand>
</feature>
<feature type="domain" description="VOC" evidence="13">
    <location>
        <begin position="24"/>
        <end position="170"/>
    </location>
</feature>
<evidence type="ECO:0000256" key="3">
    <source>
        <dbReference type="ARBA" id="ARBA00012081"/>
    </source>
</evidence>
<gene>
    <name evidence="14" type="ORF">OCBIM_22027999mg</name>
</gene>
<dbReference type="PANTHER" id="PTHR10374:SF30">
    <property type="entry name" value="LACTOYLGLUTATHIONE LYASE"/>
    <property type="match status" value="1"/>
</dbReference>
<organism evidence="14">
    <name type="scientific">Octopus bimaculoides</name>
    <name type="common">California two-spotted octopus</name>
    <dbReference type="NCBI Taxonomy" id="37653"/>
    <lineage>
        <taxon>Eukaryota</taxon>
        <taxon>Metazoa</taxon>
        <taxon>Spiralia</taxon>
        <taxon>Lophotrochozoa</taxon>
        <taxon>Mollusca</taxon>
        <taxon>Cephalopoda</taxon>
        <taxon>Coleoidea</taxon>
        <taxon>Octopodiformes</taxon>
        <taxon>Octopoda</taxon>
        <taxon>Incirrata</taxon>
        <taxon>Octopodidae</taxon>
        <taxon>Octopus</taxon>
    </lineage>
</organism>
<dbReference type="PANTHER" id="PTHR10374">
    <property type="entry name" value="LACTOYLGLUTATHIONE LYASE GLYOXALASE I"/>
    <property type="match status" value="1"/>
</dbReference>
<dbReference type="GO" id="GO:0046872">
    <property type="term" value="F:metal ion binding"/>
    <property type="evidence" value="ECO:0007669"/>
    <property type="project" value="UniProtKB-KW"/>
</dbReference>
<evidence type="ECO:0000256" key="1">
    <source>
        <dbReference type="ARBA" id="ARBA00005008"/>
    </source>
</evidence>
<dbReference type="InterPro" id="IPR004361">
    <property type="entry name" value="Glyoxalase_1"/>
</dbReference>
<dbReference type="OrthoDB" id="16820at2759"/>
<dbReference type="NCBIfam" id="TIGR00068">
    <property type="entry name" value="glyox_I"/>
    <property type="match status" value="1"/>
</dbReference>
<evidence type="ECO:0000256" key="5">
    <source>
        <dbReference type="ARBA" id="ARBA00022833"/>
    </source>
</evidence>
<dbReference type="STRING" id="37653.A0A0L8GU71"/>
<feature type="active site" description="Proton donor/acceptor" evidence="11">
    <location>
        <position position="166"/>
    </location>
</feature>
<keyword evidence="4 12" id="KW-0479">Metal-binding</keyword>
<accession>A0A0L8GU71</accession>
<evidence type="ECO:0000256" key="11">
    <source>
        <dbReference type="PIRSR" id="PIRSR604361-1"/>
    </source>
</evidence>
<proteinExistence type="inferred from homology"/>
<dbReference type="PROSITE" id="PS00934">
    <property type="entry name" value="GLYOXALASE_I_1"/>
    <property type="match status" value="1"/>
</dbReference>
<comment type="similarity">
    <text evidence="2">Belongs to the glyoxalase I family.</text>
</comment>
<feature type="binding site" evidence="12">
    <location>
        <position position="166"/>
    </location>
    <ligand>
        <name>Zn(2+)</name>
        <dbReference type="ChEBI" id="CHEBI:29105"/>
        <note>ligand shared between dimeric partners</note>
    </ligand>
</feature>
<dbReference type="SUPFAM" id="SSF54593">
    <property type="entry name" value="Glyoxalase/Bleomycin resistance protein/Dihydroxybiphenyl dioxygenase"/>
    <property type="match status" value="1"/>
</dbReference>
<dbReference type="Pfam" id="PF00903">
    <property type="entry name" value="Glyoxalase"/>
    <property type="match status" value="1"/>
</dbReference>
<dbReference type="CDD" id="cd07233">
    <property type="entry name" value="GlxI_Zn"/>
    <property type="match status" value="1"/>
</dbReference>
<name>A0A0L8GU71_OCTBM</name>